<evidence type="ECO:0008006" key="4">
    <source>
        <dbReference type="Google" id="ProtNLM"/>
    </source>
</evidence>
<dbReference type="AlphaFoldDB" id="A0A4R5QMA4"/>
<gene>
    <name evidence="2" type="ORF">E2C06_04155</name>
</gene>
<accession>A0A4R5QMA4</accession>
<comment type="caution">
    <text evidence="2">The sequence shown here is derived from an EMBL/GenBank/DDBJ whole genome shotgun (WGS) entry which is preliminary data.</text>
</comment>
<feature type="region of interest" description="Disordered" evidence="1">
    <location>
        <begin position="1"/>
        <end position="21"/>
    </location>
</feature>
<organism evidence="2 3">
    <name type="scientific">Dankookia rubra</name>
    <dbReference type="NCBI Taxonomy" id="1442381"/>
    <lineage>
        <taxon>Bacteria</taxon>
        <taxon>Pseudomonadati</taxon>
        <taxon>Pseudomonadota</taxon>
        <taxon>Alphaproteobacteria</taxon>
        <taxon>Acetobacterales</taxon>
        <taxon>Roseomonadaceae</taxon>
        <taxon>Dankookia</taxon>
    </lineage>
</organism>
<evidence type="ECO:0000313" key="2">
    <source>
        <dbReference type="EMBL" id="TDH64019.1"/>
    </source>
</evidence>
<feature type="compositionally biased region" description="Basic and acidic residues" evidence="1">
    <location>
        <begin position="1"/>
        <end position="11"/>
    </location>
</feature>
<evidence type="ECO:0000256" key="1">
    <source>
        <dbReference type="SAM" id="MobiDB-lite"/>
    </source>
</evidence>
<evidence type="ECO:0000313" key="3">
    <source>
        <dbReference type="Proteomes" id="UP000295096"/>
    </source>
</evidence>
<protein>
    <recommendedName>
        <fullName evidence="4">GNAT family N-acetyltransferase</fullName>
    </recommendedName>
</protein>
<dbReference type="Proteomes" id="UP000295096">
    <property type="component" value="Unassembled WGS sequence"/>
</dbReference>
<reference evidence="2 3" key="1">
    <citation type="journal article" date="2016" name="J. Microbiol.">
        <title>Dankookia rubra gen. nov., sp. nov., an alphaproteobacterium isolated from sediment of a shallow stream.</title>
        <authorList>
            <person name="Kim W.H."/>
            <person name="Kim D.H."/>
            <person name="Kang K."/>
            <person name="Ahn T.Y."/>
        </authorList>
    </citation>
    <scope>NUCLEOTIDE SEQUENCE [LARGE SCALE GENOMIC DNA]</scope>
    <source>
        <strain evidence="2 3">JCM30602</strain>
    </source>
</reference>
<dbReference type="RefSeq" id="WP_133287299.1">
    <property type="nucleotide sequence ID" value="NZ_SMSJ01000003.1"/>
</dbReference>
<keyword evidence="3" id="KW-1185">Reference proteome</keyword>
<proteinExistence type="predicted"/>
<sequence length="173" mass="17844">MADHRFDDANAPRRRRGPPPRLYVLLPTPRVPWLRVRRLGEPDRAALLAHLGRLAAAAPPGDRPAVDAAGIAALCAGLDFGRVVVQGAFAGNAVIAAACGLPGLEIVATEEPVYRGRDLGAMLAAQVVEAGPGRIAMTLCPGDSEPALLRLLRSLGTGAEQAAAAAPDLAQIA</sequence>
<dbReference type="EMBL" id="SMSJ01000003">
    <property type="protein sequence ID" value="TDH64019.1"/>
    <property type="molecule type" value="Genomic_DNA"/>
</dbReference>
<name>A0A4R5QMA4_9PROT</name>